<evidence type="ECO:0000313" key="5">
    <source>
        <dbReference type="EMBL" id="CAL5224715.1"/>
    </source>
</evidence>
<evidence type="ECO:0000256" key="2">
    <source>
        <dbReference type="ARBA" id="ARBA00017767"/>
    </source>
</evidence>
<evidence type="ECO:0000259" key="4">
    <source>
        <dbReference type="Pfam" id="PF12850"/>
    </source>
</evidence>
<evidence type="ECO:0000313" key="6">
    <source>
        <dbReference type="Proteomes" id="UP001497392"/>
    </source>
</evidence>
<dbReference type="SUPFAM" id="SSF56300">
    <property type="entry name" value="Metallo-dependent phosphatases"/>
    <property type="match status" value="1"/>
</dbReference>
<dbReference type="NCBIfam" id="TIGR00040">
    <property type="entry name" value="yfcE"/>
    <property type="match status" value="1"/>
</dbReference>
<dbReference type="Gene3D" id="3.60.21.10">
    <property type="match status" value="1"/>
</dbReference>
<gene>
    <name evidence="5" type="primary">g7447</name>
    <name evidence="5" type="ORF">VP750_LOCUS6374</name>
</gene>
<evidence type="ECO:0000256" key="3">
    <source>
        <dbReference type="RuleBase" id="RU362040"/>
    </source>
</evidence>
<dbReference type="PANTHER" id="PTHR11124">
    <property type="entry name" value="VACUOLAR SORTING PROTEIN VPS29"/>
    <property type="match status" value="1"/>
</dbReference>
<dbReference type="Pfam" id="PF12850">
    <property type="entry name" value="Metallophos_2"/>
    <property type="match status" value="1"/>
</dbReference>
<dbReference type="Proteomes" id="UP001497392">
    <property type="component" value="Unassembled WGS sequence"/>
</dbReference>
<comment type="similarity">
    <text evidence="1 3">Belongs to the VPS29 family.</text>
</comment>
<comment type="caution">
    <text evidence="5">The sequence shown here is derived from an EMBL/GenBank/DDBJ whole genome shotgun (WGS) entry which is preliminary data.</text>
</comment>
<evidence type="ECO:0000256" key="1">
    <source>
        <dbReference type="ARBA" id="ARBA00005945"/>
    </source>
</evidence>
<dbReference type="EMBL" id="CAXHTA020000011">
    <property type="protein sequence ID" value="CAL5224715.1"/>
    <property type="molecule type" value="Genomic_DNA"/>
</dbReference>
<protein>
    <recommendedName>
        <fullName evidence="2 3">Vacuolar protein sorting-associated protein 29</fullName>
    </recommendedName>
</protein>
<proteinExistence type="inferred from homology"/>
<dbReference type="InterPro" id="IPR024654">
    <property type="entry name" value="Calcineurin-like_PHP_lpxH"/>
</dbReference>
<dbReference type="InterPro" id="IPR029052">
    <property type="entry name" value="Metallo-depent_PP-like"/>
</dbReference>
<accession>A0ABP1G1X9</accession>
<feature type="domain" description="Calcineurin-like phosphoesterase" evidence="4">
    <location>
        <begin position="4"/>
        <end position="139"/>
    </location>
</feature>
<organism evidence="5 6">
    <name type="scientific">Coccomyxa viridis</name>
    <dbReference type="NCBI Taxonomy" id="1274662"/>
    <lineage>
        <taxon>Eukaryota</taxon>
        <taxon>Viridiplantae</taxon>
        <taxon>Chlorophyta</taxon>
        <taxon>core chlorophytes</taxon>
        <taxon>Trebouxiophyceae</taxon>
        <taxon>Trebouxiophyceae incertae sedis</taxon>
        <taxon>Coccomyxaceae</taxon>
        <taxon>Coccomyxa</taxon>
    </lineage>
</organism>
<reference evidence="5 6" key="1">
    <citation type="submission" date="2024-06" db="EMBL/GenBank/DDBJ databases">
        <authorList>
            <person name="Kraege A."/>
            <person name="Thomma B."/>
        </authorList>
    </citation>
    <scope>NUCLEOTIDE SEQUENCE [LARGE SCALE GENOMIC DNA]</scope>
</reference>
<dbReference type="InterPro" id="IPR000979">
    <property type="entry name" value="Phosphodiesterase_MJ0936/Vps29"/>
</dbReference>
<sequence length="176" mass="18891">MHLQEVLAAFEGHDVQVVLHAGDVGSHGGHAEVLSSFQRCANCIAVRGNVDDTASIEELPEHVSQTIAGWEIFVTHIADPGQGQEGLRGVPDRTPDIVIHGHSHKYGVRKEDGVLFINPGSAGPARFKLPRTAAIVELRPKEQGTPPSISRIDLAAKAPKRIQAASTGAQKRRRKA</sequence>
<keyword evidence="6" id="KW-1185">Reference proteome</keyword>
<name>A0ABP1G1X9_9CHLO</name>